<dbReference type="InterPro" id="IPR020806">
    <property type="entry name" value="PKS_PP-bd"/>
</dbReference>
<dbReference type="EC" id="2.3.1.292" evidence="16"/>
<evidence type="ECO:0000256" key="14">
    <source>
        <dbReference type="ARBA" id="ARBA00052745"/>
    </source>
</evidence>
<comment type="catalytic activity">
    <reaction evidence="13">
        <text>docosanoyl-[(phenol)carboxyphthiodiolenone synthase] + 2 (S)-methylmalonyl-CoA + 3 malonyl-CoA + 5 NADPH + 10 H(+) = C34-carboxyphthiodiolenone-[(phenol)carboxyphthiodiolenone synthase] + 5 CO2 + 5 NADP(+) + 5 CoA + 2 H2O</text>
        <dbReference type="Rhea" id="RHEA:57752"/>
        <dbReference type="Rhea" id="RHEA-COMP:14987"/>
        <dbReference type="Rhea" id="RHEA-COMP:14988"/>
        <dbReference type="ChEBI" id="CHEBI:15377"/>
        <dbReference type="ChEBI" id="CHEBI:15378"/>
        <dbReference type="ChEBI" id="CHEBI:16526"/>
        <dbReference type="ChEBI" id="CHEBI:57287"/>
        <dbReference type="ChEBI" id="CHEBI:57327"/>
        <dbReference type="ChEBI" id="CHEBI:57384"/>
        <dbReference type="ChEBI" id="CHEBI:57783"/>
        <dbReference type="ChEBI" id="CHEBI:58349"/>
        <dbReference type="ChEBI" id="CHEBI:142237"/>
        <dbReference type="ChEBI" id="CHEBI:142238"/>
        <dbReference type="EC" id="2.3.1.292"/>
    </reaction>
</comment>
<dbReference type="HOGENOM" id="CLU_000022_29_0_0"/>
<dbReference type="GO" id="GO:0034081">
    <property type="term" value="C:polyketide synthase complex"/>
    <property type="evidence" value="ECO:0007669"/>
    <property type="project" value="UniProtKB-ARBA"/>
</dbReference>
<dbReference type="InterPro" id="IPR009081">
    <property type="entry name" value="PP-bd_ACP"/>
</dbReference>
<dbReference type="Pfam" id="PF02801">
    <property type="entry name" value="Ketoacyl-synt_C"/>
    <property type="match status" value="2"/>
</dbReference>
<dbReference type="PANTHER" id="PTHR43775">
    <property type="entry name" value="FATTY ACID SYNTHASE"/>
    <property type="match status" value="1"/>
</dbReference>
<dbReference type="SMART" id="SM00825">
    <property type="entry name" value="PKS_KS"/>
    <property type="match status" value="2"/>
</dbReference>
<dbReference type="GO" id="GO:0031177">
    <property type="term" value="F:phosphopantetheine binding"/>
    <property type="evidence" value="ECO:0007669"/>
    <property type="project" value="InterPro"/>
</dbReference>
<dbReference type="InterPro" id="IPR013968">
    <property type="entry name" value="PKS_KR"/>
</dbReference>
<evidence type="ECO:0000259" key="22">
    <source>
        <dbReference type="PROSITE" id="PS50075"/>
    </source>
</evidence>
<keyword evidence="5" id="KW-0808">Transferase</keyword>
<dbReference type="InterPro" id="IPR001227">
    <property type="entry name" value="Ac_transferase_dom_sf"/>
</dbReference>
<comment type="cofactor">
    <cofactor evidence="2">
        <name>pantetheine 4'-phosphate</name>
        <dbReference type="ChEBI" id="CHEBI:47942"/>
    </cofactor>
</comment>
<dbReference type="CDD" id="cd00833">
    <property type="entry name" value="PKS"/>
    <property type="match status" value="2"/>
</dbReference>
<evidence type="ECO:0000313" key="25">
    <source>
        <dbReference type="Proteomes" id="UP000000787"/>
    </source>
</evidence>
<dbReference type="InterPro" id="IPR016039">
    <property type="entry name" value="Thiolase-like"/>
</dbReference>
<dbReference type="InterPro" id="IPR016035">
    <property type="entry name" value="Acyl_Trfase/lysoPLipase"/>
</dbReference>
<feature type="domain" description="Ketosynthase family 3 (KS3)" evidence="23">
    <location>
        <begin position="1569"/>
        <end position="1996"/>
    </location>
</feature>
<dbReference type="FunFam" id="3.40.47.10:FF:000019">
    <property type="entry name" value="Polyketide synthase type I"/>
    <property type="match status" value="1"/>
</dbReference>
<keyword evidence="8" id="KW-0560">Oxidoreductase</keyword>
<dbReference type="SUPFAM" id="SSF55048">
    <property type="entry name" value="Probable ACP-binding domain of malonyl-CoA ACP transacylase"/>
    <property type="match status" value="2"/>
</dbReference>
<evidence type="ECO:0000256" key="12">
    <source>
        <dbReference type="ARBA" id="ARBA00051971"/>
    </source>
</evidence>
<comment type="catalytic activity">
    <reaction evidence="11">
        <text>17-(4-hydroxyphenyl)heptadecanoyl-[(phenol)carboxyphthiodiolenone synthase] + 2 (S)-methylmalonyl-CoA + 3 malonyl-CoA + 5 NADPH + 10 H(+) = C35-(phenol)carboxyphthiodiolenone-[(phenol)carboxyphthiodiolenone synthase] + 5 CO2 + 5 NADP(+) + 5 CoA + 2 H2O</text>
        <dbReference type="Rhea" id="RHEA:57756"/>
        <dbReference type="Rhea" id="RHEA-COMP:14272"/>
        <dbReference type="Rhea" id="RHEA-COMP:14989"/>
        <dbReference type="ChEBI" id="CHEBI:15377"/>
        <dbReference type="ChEBI" id="CHEBI:15378"/>
        <dbReference type="ChEBI" id="CHEBI:16526"/>
        <dbReference type="ChEBI" id="CHEBI:57287"/>
        <dbReference type="ChEBI" id="CHEBI:57327"/>
        <dbReference type="ChEBI" id="CHEBI:57384"/>
        <dbReference type="ChEBI" id="CHEBI:57783"/>
        <dbReference type="ChEBI" id="CHEBI:58349"/>
        <dbReference type="ChEBI" id="CHEBI:133300"/>
        <dbReference type="ChEBI" id="CHEBI:142259"/>
        <dbReference type="EC" id="2.3.1.292"/>
    </reaction>
</comment>
<dbReference type="SMART" id="SM00823">
    <property type="entry name" value="PKS_PP"/>
    <property type="match status" value="2"/>
</dbReference>
<evidence type="ECO:0000256" key="9">
    <source>
        <dbReference type="ARBA" id="ARBA00023098"/>
    </source>
</evidence>
<dbReference type="Pfam" id="PF21394">
    <property type="entry name" value="Beta-ketacyl_N"/>
    <property type="match status" value="2"/>
</dbReference>
<evidence type="ECO:0000256" key="8">
    <source>
        <dbReference type="ARBA" id="ARBA00023002"/>
    </source>
</evidence>
<dbReference type="CDD" id="cd08953">
    <property type="entry name" value="KR_2_SDR_x"/>
    <property type="match status" value="2"/>
</dbReference>
<dbReference type="InterPro" id="IPR006162">
    <property type="entry name" value="Ppantetheine_attach_site"/>
</dbReference>
<name>A9AV05_HERA2</name>
<dbReference type="Gene3D" id="1.10.1200.10">
    <property type="entry name" value="ACP-like"/>
    <property type="match status" value="2"/>
</dbReference>
<keyword evidence="3" id="KW-0596">Phosphopantetheine</keyword>
<proteinExistence type="predicted"/>
<dbReference type="InterPro" id="IPR036736">
    <property type="entry name" value="ACP-like_sf"/>
</dbReference>
<evidence type="ECO:0000259" key="23">
    <source>
        <dbReference type="PROSITE" id="PS52004"/>
    </source>
</evidence>
<dbReference type="InterPro" id="IPR020841">
    <property type="entry name" value="PKS_Beta-ketoAc_synthase_dom"/>
</dbReference>
<feature type="domain" description="Carrier" evidence="22">
    <location>
        <begin position="1472"/>
        <end position="1547"/>
    </location>
</feature>
<keyword evidence="7" id="KW-0521">NADP</keyword>
<dbReference type="PROSITE" id="PS50075">
    <property type="entry name" value="CARRIER"/>
    <property type="match status" value="2"/>
</dbReference>
<gene>
    <name evidence="24" type="ordered locus">Haur_3961</name>
</gene>
<evidence type="ECO:0000256" key="4">
    <source>
        <dbReference type="ARBA" id="ARBA00022553"/>
    </source>
</evidence>
<dbReference type="InterPro" id="IPR016036">
    <property type="entry name" value="Malonyl_transacylase_ACP-bd"/>
</dbReference>
<dbReference type="Gene3D" id="3.40.366.10">
    <property type="entry name" value="Malonyl-Coenzyme A Acyl Carrier Protein, domain 2"/>
    <property type="match status" value="2"/>
</dbReference>
<evidence type="ECO:0000256" key="5">
    <source>
        <dbReference type="ARBA" id="ARBA00022679"/>
    </source>
</evidence>
<dbReference type="FunFam" id="3.40.47.10:FF:000042">
    <property type="entry name" value="Polyketide synthase Pks13"/>
    <property type="match status" value="1"/>
</dbReference>
<dbReference type="SUPFAM" id="SSF47336">
    <property type="entry name" value="ACP-like"/>
    <property type="match status" value="2"/>
</dbReference>
<dbReference type="FunCoup" id="A9AV05">
    <property type="interactions" value="7"/>
</dbReference>
<evidence type="ECO:0000256" key="7">
    <source>
        <dbReference type="ARBA" id="ARBA00022857"/>
    </source>
</evidence>
<dbReference type="Pfam" id="PF08659">
    <property type="entry name" value="KR"/>
    <property type="match status" value="2"/>
</dbReference>
<dbReference type="InterPro" id="IPR057326">
    <property type="entry name" value="KR_dom"/>
</dbReference>
<organism evidence="24 25">
    <name type="scientific">Herpetosiphon aurantiacus (strain ATCC 23779 / DSM 785 / 114-95)</name>
    <dbReference type="NCBI Taxonomy" id="316274"/>
    <lineage>
        <taxon>Bacteria</taxon>
        <taxon>Bacillati</taxon>
        <taxon>Chloroflexota</taxon>
        <taxon>Chloroflexia</taxon>
        <taxon>Herpetosiphonales</taxon>
        <taxon>Herpetosiphonaceae</taxon>
        <taxon>Herpetosiphon</taxon>
    </lineage>
</organism>
<evidence type="ECO:0000256" key="3">
    <source>
        <dbReference type="ARBA" id="ARBA00022450"/>
    </source>
</evidence>
<comment type="catalytic activity">
    <reaction evidence="12">
        <text>19-(4-hydroxyphenyl)nonadecanoyl-[(phenol)carboxyphthiodiolenone synthase] + 2 (S)-methylmalonyl-CoA + 3 malonyl-CoA + 5 NADPH + 10 H(+) = C37-(phenol)carboxyphthiodiolenone-[(phenol)carboxyphthiodiolenone synthase] + 5 CO2 + 5 NADP(+) + 5 CoA + 2 H2O</text>
        <dbReference type="Rhea" id="RHEA:57760"/>
        <dbReference type="Rhea" id="RHEA-COMP:14273"/>
        <dbReference type="Rhea" id="RHEA-COMP:14990"/>
        <dbReference type="ChEBI" id="CHEBI:15377"/>
        <dbReference type="ChEBI" id="CHEBI:15378"/>
        <dbReference type="ChEBI" id="CHEBI:16526"/>
        <dbReference type="ChEBI" id="CHEBI:57287"/>
        <dbReference type="ChEBI" id="CHEBI:57327"/>
        <dbReference type="ChEBI" id="CHEBI:57384"/>
        <dbReference type="ChEBI" id="CHEBI:57783"/>
        <dbReference type="ChEBI" id="CHEBI:58349"/>
        <dbReference type="ChEBI" id="CHEBI:133301"/>
        <dbReference type="ChEBI" id="CHEBI:142260"/>
        <dbReference type="EC" id="2.3.1.292"/>
    </reaction>
</comment>
<dbReference type="SUPFAM" id="SSF53901">
    <property type="entry name" value="Thiolase-like"/>
    <property type="match status" value="2"/>
</dbReference>
<dbReference type="Gene3D" id="3.30.70.3290">
    <property type="match status" value="2"/>
</dbReference>
<keyword evidence="25" id="KW-1185">Reference proteome</keyword>
<keyword evidence="10" id="KW-0511">Multifunctional enzyme</keyword>
<dbReference type="InParanoid" id="A9AV05"/>
<dbReference type="Gene3D" id="3.40.50.720">
    <property type="entry name" value="NAD(P)-binding Rossmann-like Domain"/>
    <property type="match status" value="2"/>
</dbReference>
<evidence type="ECO:0000256" key="19">
    <source>
        <dbReference type="ARBA" id="ARBA00078169"/>
    </source>
</evidence>
<evidence type="ECO:0000256" key="18">
    <source>
        <dbReference type="ARBA" id="ARBA00075053"/>
    </source>
</evidence>
<evidence type="ECO:0000313" key="24">
    <source>
        <dbReference type="EMBL" id="ABX06593.1"/>
    </source>
</evidence>
<keyword evidence="4" id="KW-0597">Phosphoprotein</keyword>
<protein>
    <recommendedName>
        <fullName evidence="17">Phenolphthiocerol/phthiocerol polyketide synthase subunit E</fullName>
        <ecNumber evidence="16">2.3.1.292</ecNumber>
    </recommendedName>
    <alternativeName>
        <fullName evidence="19">(Phenol)carboxyphthiodiolenone synthase subunit E</fullName>
    </alternativeName>
    <alternativeName>
        <fullName evidence="20">Beta-ketoacyl-acyl-carrier-protein synthase I</fullName>
    </alternativeName>
    <alternativeName>
        <fullName evidence="18">Phthiocerol synthesis polyketide synthase type I PpsE</fullName>
    </alternativeName>
</protein>
<dbReference type="Gene3D" id="3.40.47.10">
    <property type="match status" value="2"/>
</dbReference>
<dbReference type="PROSITE" id="PS00012">
    <property type="entry name" value="PHOSPHOPANTETHEINE"/>
    <property type="match status" value="2"/>
</dbReference>
<keyword evidence="9" id="KW-0443">Lipid metabolism</keyword>
<dbReference type="eggNOG" id="COG1028">
    <property type="taxonomic scope" value="Bacteria"/>
</dbReference>
<evidence type="ECO:0000256" key="1">
    <source>
        <dbReference type="ARBA" id="ARBA00001937"/>
    </source>
</evidence>
<evidence type="ECO:0000256" key="15">
    <source>
        <dbReference type="ARBA" id="ARBA00058455"/>
    </source>
</evidence>
<evidence type="ECO:0000256" key="17">
    <source>
        <dbReference type="ARBA" id="ARBA00073623"/>
    </source>
</evidence>
<dbReference type="GO" id="GO:0004312">
    <property type="term" value="F:fatty acid synthase activity"/>
    <property type="evidence" value="ECO:0007669"/>
    <property type="project" value="TreeGrafter"/>
</dbReference>
<dbReference type="STRING" id="316274.Haur_3961"/>
<dbReference type="GO" id="GO:0016491">
    <property type="term" value="F:oxidoreductase activity"/>
    <property type="evidence" value="ECO:0007669"/>
    <property type="project" value="UniProtKB-KW"/>
</dbReference>
<dbReference type="EMBL" id="CP000875">
    <property type="protein sequence ID" value="ABX06593.1"/>
    <property type="molecule type" value="Genomic_DNA"/>
</dbReference>
<dbReference type="InterPro" id="IPR049490">
    <property type="entry name" value="C883_1060-like_KR_N"/>
</dbReference>
<dbReference type="SMART" id="SM00822">
    <property type="entry name" value="PKS_KR"/>
    <property type="match status" value="2"/>
</dbReference>
<dbReference type="PROSITE" id="PS52004">
    <property type="entry name" value="KS3_2"/>
    <property type="match status" value="2"/>
</dbReference>
<dbReference type="Pfam" id="PF00550">
    <property type="entry name" value="PP-binding"/>
    <property type="match status" value="2"/>
</dbReference>
<dbReference type="SUPFAM" id="SSF51735">
    <property type="entry name" value="NAD(P)-binding Rossmann-fold domains"/>
    <property type="match status" value="4"/>
</dbReference>
<evidence type="ECO:0000256" key="13">
    <source>
        <dbReference type="ARBA" id="ARBA00052119"/>
    </source>
</evidence>
<dbReference type="Pfam" id="PF00109">
    <property type="entry name" value="ketoacyl-synt"/>
    <property type="match status" value="2"/>
</dbReference>
<dbReference type="Proteomes" id="UP000000787">
    <property type="component" value="Chromosome"/>
</dbReference>
<dbReference type="InterPro" id="IPR014030">
    <property type="entry name" value="Ketoacyl_synth_N"/>
</dbReference>
<dbReference type="PANTHER" id="PTHR43775:SF51">
    <property type="entry name" value="INACTIVE PHENOLPHTHIOCEROL SYNTHESIS POLYKETIDE SYNTHASE TYPE I PKS1-RELATED"/>
    <property type="match status" value="1"/>
</dbReference>
<dbReference type="eggNOG" id="COG3321">
    <property type="taxonomic scope" value="Bacteria"/>
</dbReference>
<comment type="catalytic activity">
    <reaction evidence="14">
        <text>icosanoyl-[(phenol)carboxyphthiodiolenone synthase] + 2 (S)-methylmalonyl-CoA + 3 malonyl-CoA + 5 NADPH + 10 H(+) = C32-carboxyphthiodiolenone-[(phenol)carboxyphthiodiolenone synthase] + 5 CO2 + 5 NADP(+) + 5 CoA + 2 H2O</text>
        <dbReference type="Rhea" id="RHEA:57748"/>
        <dbReference type="Rhea" id="RHEA-COMP:14985"/>
        <dbReference type="Rhea" id="RHEA-COMP:14986"/>
        <dbReference type="ChEBI" id="CHEBI:15377"/>
        <dbReference type="ChEBI" id="CHEBI:15378"/>
        <dbReference type="ChEBI" id="CHEBI:16526"/>
        <dbReference type="ChEBI" id="CHEBI:57287"/>
        <dbReference type="ChEBI" id="CHEBI:57327"/>
        <dbReference type="ChEBI" id="CHEBI:57384"/>
        <dbReference type="ChEBI" id="CHEBI:57783"/>
        <dbReference type="ChEBI" id="CHEBI:58349"/>
        <dbReference type="ChEBI" id="CHEBI:87848"/>
        <dbReference type="ChEBI" id="CHEBI:142236"/>
        <dbReference type="EC" id="2.3.1.292"/>
    </reaction>
</comment>
<feature type="region of interest" description="Disordered" evidence="21">
    <location>
        <begin position="3110"/>
        <end position="3130"/>
    </location>
</feature>
<dbReference type="InterPro" id="IPR036291">
    <property type="entry name" value="NAD(P)-bd_dom_sf"/>
</dbReference>
<evidence type="ECO:0000256" key="16">
    <source>
        <dbReference type="ARBA" id="ARBA00066974"/>
    </source>
</evidence>
<accession>A9AV05</accession>
<sequence length="3130" mass="335858">MSNPLEQLLKSLTPDKKALLAEYLRPKPEPVAVIGIGCRFPGGLVTPDAFWEFLKQGQDSIIEVPSDRWDIDAYYDPNPDAPGKMYTRWGSFLTDAPMFDASFFGLSPREALRMDPQHRLLLEVAWQALEDAGQQIDSLAGSQTGVFIGMINNDYPVRQLYADGAECFNDPYFSTGSSSSMAAGRLAYLLDLQGPTMTLDTACSSTLVATHLAVQSLQSKESNLALVGGSNVVILPDSFVSLCKMRMFSSDGRCKTFDAAADGFVIGEGCGFVVLKRLSDAIKDGDQVRAIIRGSAVNEDGRSSSITAPNGLAQQAVIRKALAVAGLKPQQISYVEAHGSGTSLGDPIEMESLRAVLGKGRSPDQPLYVGAVKTNIGHLAAGSGVAGLIKTVLSLQYKQIPPHLNFKTLNPGIPKGGAPFVVPTSLTPWTVADGPRLAGVSSFGWSGTNAHVILEEAPLAEPLSAARPTHVLLLSARTPTALEKATENLLGYLHRNPDCDLADVAHTLQRRRKHFAHRRAVICRDVAEAIAGLSGRHGRIHTGHVGQERPVAFVFAGVGDHYAGIAKGLYANEVVFRTAVDHALALLPPLDAAELRAALYPSNLPAAPAAGHGLLGRNGAAGGADGPLHQTALAQPAVFVVEYALTQLMMAWGVRPQALLGYSLGEYVAATISGVLSLEDALALVARRAQLIQSLPKGAMLAVAAGADAIQPYLGSEVCLAAVNSPSTCVLAGPHAEMNALAERLSQAEIACRPVETSHAFHSTMLAPAQEALTAFATTLTFNSPAIPYLSNVTGTWITVEQATDPAYWARHMVETVQFAPALGSLLADPAMMLVEIGPGQALGSFARQHPACDRQRFADIVATLPAKHEAQSELSAALSALGRLWVAGARVDWAAFAGAERRRSVALPPYPFERERFWIDLDSVPTTLAPARPARGKQANIADWFYRPVWEPHALALLAPTPTSGKHWLVFVDERGLGHELGARLEHAGDSVVRVQRGDGFARIDHQTFAVRPDTPEDYLRLLQSLASEAQSHLVVAHLWSLDATPSATGDQFAATQQVSFYSLLALAQALGQVSLAGAPEIAVVCAAVHSVIGTETINPDLAAILGPARVIPQELQGVGCRTIDLALPQRGSAEERELLDLLARELLAQSGEPIVAYRNNQRWVAAYKPVHLEAPARTALREHGTYLITGGLGDIGLILAEHLASTVRARLVLLARSELPDRGEWPRWLSDRSEDDRTCQRIRAVQRLEELGAEVLTITADVADESALRAAVDRATERFGDIHGVIHAAGIVATAAFRSVQDSDPAICEQHFQPKVHGLYALERVLGDRSLDFCVLFSSLSSVLGGLGFSAYVAANSFMDAFAHRHNQSHPVRWLSVNWDLWLGSVDKTMSGGLGASLTEYGMTPAEGVAAFERVLSVRDASQIINSTGDLDARIAQWVRMEALAVGADAPTPAAKLAHARPELNTAYVPPRGEYEQRIAVIWQEALGLDQVGIQDNFFDLGGNSLVGIQVIARLQKEFKVQLSTVVLFEAPTISALATYLMERLPQVAGVASQPQPARRQQRQAAQGDIAIIGMAGRFPGASSVDELWRNISQSHEAFSIFSDEELLAAGVAPALVRDPNYVKRRPILGDDIGLFDAAFFGYSPREAEFMDPQQRLFHECAWEALETAGYDSQRYDGLVGVFAGASVSTYMLQLAALPVFNDFGSDPSAYFSNDKDGLTTNVSYKLNLHGPSVAVQTYCSTSLVATHMACRSLRGGECDIALAGGVSVRVPVKTGYLYRDGDQVSPDGRCRTFDAEAGGANFGDGVAIVVLKRLADALADGDTIHAVIRGSAINNDGGLKVGYTAPSVVGQSKAIAAALDDAGVTADSISYVEAHGTATKLGDPIEIASLTKAFRASTDKVGFCGISSVKPNIGHLDRAAGVTGLIKTVLALKHSLIPPTLHFHAPNPEIDFAASPFYVLTEPTPWTRNGTPRRAVVNSLGVGGTNAHVVVEEAPPAPAANPSRPTQLLLLSAKTPTALEAAAARLSDHLGGQDVNLADVAYTLQVGRRVFEHRCVMVCEDATDARSLLTKGDTRRVLSRQQKPTSRNLAFVFAGVGDHYAGMAQGLYETESVFRATVDECFRILTPLLGADLKQALYPEGQARRNGNGSGIDLRALLGRDRAAGGAAGPLHQTALAQPAVFVVEYALAQLLMTWGIRPHALLGYSLGEYVAAAVAGVLSLEDALALVARRAQLIQALPSGAMLAVAAGADAVRPYLGGEVCLAVVNSPSTCVLAGPQQALAAVADQLEALDISSRWLETSHAFHSTMLASVQAELTAFAATLTFHLPTIPYLSNVTGTWITAEQATDPGYWAAHMCQTVQFAASVAVLAQDANRVMVEIGPGQALGSFVKQSPAWGRDRLDLVLSTLPSQHEGLSDSTALLTALGRLWLLDVPIDWQEFAVGEQRRRVPLPTYPFERQRYWLEPSRKVGGLAEQSDKLDLMGLPRDPANEWFYLPAWKQSAPYLPALATSSDDSPQCWVIFEDACVVGQQIGACLRQQGQHVVSVHAGAAFFKNGDSYTINAGQRADYDELFNDLYQQNRRPTNIVHLWTVTPPLPHPLPDRLLGPVLDASFYSLIHLGQALGDLDLEACTITVVSSDMQSVIGSERQCPEKATLIGPCKLLQFEYAALGCRSVDIVLPERGSWEEEALISHLLGELTAATADTQVALRGNRRWVHSLDRLKLAAQESSAPRLRKHGVYLITGGLGGIGLALAEHLARTQQARLALVGRSGLPERSEWPALLARQPEHAHAGKIRQIQAIEALGGEVLVLRADVTDTGEIEAAVAQTIERFGSLHGVLHAAGVPGVGLISLKTRETAASVLAPKVQGTRALAHALNNMPLDFLALFSSVASATGGGAGQVDYCAANAYLDAFAHSRAGQPSLVVSIGWCEWLWNAWDEAMSSYDSATQEFFRDYRERFGLRFDEGSQALDRVLSHRFPNVFVSTQDLRAIVRMMENAKIDVLEQPEAQGARHARPSLGTSYVKPQSKLEQAIAAVWSERLGIAEIGLNDNFFELGGNSLIGVDLLNRLRKRLQISQIPAYVLYEAPTVGAMAKFLEPGQDTNAAIQERHDRGAKRRDRQAQLKLRS</sequence>
<keyword evidence="6" id="KW-0276">Fatty acid metabolism</keyword>
<feature type="domain" description="Carrier" evidence="22">
    <location>
        <begin position="3027"/>
        <end position="3103"/>
    </location>
</feature>
<evidence type="ECO:0000256" key="11">
    <source>
        <dbReference type="ARBA" id="ARBA00050973"/>
    </source>
</evidence>
<evidence type="ECO:0000256" key="21">
    <source>
        <dbReference type="SAM" id="MobiDB-lite"/>
    </source>
</evidence>
<dbReference type="InterPro" id="IPR014031">
    <property type="entry name" value="Ketoacyl_synth_C"/>
</dbReference>
<reference evidence="24 25" key="1">
    <citation type="journal article" date="2011" name="Stand. Genomic Sci.">
        <title>Complete genome sequence of the filamentous gliding predatory bacterium Herpetosiphon aurantiacus type strain (114-95(T)).</title>
        <authorList>
            <person name="Kiss H."/>
            <person name="Nett M."/>
            <person name="Domin N."/>
            <person name="Martin K."/>
            <person name="Maresca J.A."/>
            <person name="Copeland A."/>
            <person name="Lapidus A."/>
            <person name="Lucas S."/>
            <person name="Berry K.W."/>
            <person name="Glavina Del Rio T."/>
            <person name="Dalin E."/>
            <person name="Tice H."/>
            <person name="Pitluck S."/>
            <person name="Richardson P."/>
            <person name="Bruce D."/>
            <person name="Goodwin L."/>
            <person name="Han C."/>
            <person name="Detter J.C."/>
            <person name="Schmutz J."/>
            <person name="Brettin T."/>
            <person name="Land M."/>
            <person name="Hauser L."/>
            <person name="Kyrpides N.C."/>
            <person name="Ivanova N."/>
            <person name="Goker M."/>
            <person name="Woyke T."/>
            <person name="Klenk H.P."/>
            <person name="Bryant D.A."/>
        </authorList>
    </citation>
    <scope>NUCLEOTIDE SEQUENCE [LARGE SCALE GENOMIC DNA]</scope>
    <source>
        <strain evidence="25">ATCC 23779 / DSM 785 / 114-95</strain>
    </source>
</reference>
<dbReference type="SUPFAM" id="SSF52151">
    <property type="entry name" value="FabD/lysophospholipase-like"/>
    <property type="match status" value="2"/>
</dbReference>
<comment type="cofactor">
    <cofactor evidence="1">
        <name>NADP(+)</name>
        <dbReference type="ChEBI" id="CHEBI:58349"/>
    </cofactor>
</comment>
<dbReference type="Pfam" id="PF22621">
    <property type="entry name" value="CurL-like_PKS_C"/>
    <property type="match status" value="2"/>
</dbReference>
<dbReference type="Pfam" id="PF00698">
    <property type="entry name" value="Acyl_transf_1"/>
    <property type="match status" value="2"/>
</dbReference>
<dbReference type="KEGG" id="hau:Haur_3961"/>
<dbReference type="FunFam" id="1.10.1200.10:FF:000005">
    <property type="entry name" value="Nonribosomal peptide synthetase 1"/>
    <property type="match status" value="1"/>
</dbReference>
<dbReference type="InterPro" id="IPR014043">
    <property type="entry name" value="Acyl_transferase_dom"/>
</dbReference>
<dbReference type="BioCyc" id="HAUR316274:GHYA-4003-MONOMER"/>
<evidence type="ECO:0000256" key="2">
    <source>
        <dbReference type="ARBA" id="ARBA00001957"/>
    </source>
</evidence>
<evidence type="ECO:0000256" key="20">
    <source>
        <dbReference type="ARBA" id="ARBA00084020"/>
    </source>
</evidence>
<dbReference type="InterPro" id="IPR050091">
    <property type="entry name" value="PKS_NRPS_Biosynth_Enz"/>
</dbReference>
<feature type="domain" description="Ketosynthase family 3 (KS3)" evidence="23">
    <location>
        <begin position="28"/>
        <end position="456"/>
    </location>
</feature>
<comment type="function">
    <text evidence="15">Part of the PpsABCDE complex involved in the biosynthesis of the lipid core common to phthiocerols and phenolphthiocerols by successive additions of malonyl-CoA or methylmalonyl-CoA extender units. PpsA can accept as substrate the activated forms of either icosanoyl (C20), docosanoyl (C22) or lignoceroyl (C24) groups from FadD26, or a (4-hydroxyphenyl)-C17 or (4-hydroxyphenyl)-C19 fatty acyl from FadD29. PpsA initiates the biosynthesis and extends its substrate using a malonyl-CoA extender unit. The PpsB and PpsC proteins add the second and third malonyl-CoA extender units. PpsD adds an (R)-methylmalonyl unit and PpsE adds a second (R)-methylmalonyl unit. The incorporation of the methylmalonyl units results in formation of two branched methyl groups in the elongated product.</text>
</comment>
<dbReference type="SMART" id="SM00827">
    <property type="entry name" value="PKS_AT"/>
    <property type="match status" value="2"/>
</dbReference>
<dbReference type="GO" id="GO:0006633">
    <property type="term" value="P:fatty acid biosynthetic process"/>
    <property type="evidence" value="ECO:0007669"/>
    <property type="project" value="TreeGrafter"/>
</dbReference>
<evidence type="ECO:0000256" key="6">
    <source>
        <dbReference type="ARBA" id="ARBA00022832"/>
    </source>
</evidence>
<evidence type="ECO:0000256" key="10">
    <source>
        <dbReference type="ARBA" id="ARBA00023268"/>
    </source>
</evidence>
<dbReference type="Gene3D" id="3.30.70.250">
    <property type="entry name" value="Malonyl-CoA ACP transacylase, ACP-binding"/>
    <property type="match status" value="2"/>
</dbReference>